<dbReference type="AlphaFoldDB" id="U9SJ31"/>
<dbReference type="EMBL" id="KI301508">
    <property type="protein sequence ID" value="ERZ95071.1"/>
    <property type="molecule type" value="Genomic_DNA"/>
</dbReference>
<proteinExistence type="predicted"/>
<protein>
    <submittedName>
        <fullName evidence="1">Uncharacterized protein</fullName>
    </submittedName>
</protein>
<dbReference type="HOGENOM" id="CLU_2575116_0_0_1"/>
<reference evidence="1" key="1">
    <citation type="submission" date="2013-07" db="EMBL/GenBank/DDBJ databases">
        <title>The genome of an arbuscular mycorrhizal fungus provides insights into the evolution of the oldest plant symbiosis.</title>
        <authorList>
            <consortium name="DOE Joint Genome Institute"/>
            <person name="Tisserant E."/>
            <person name="Malbreil M."/>
            <person name="Kuo A."/>
            <person name="Kohler A."/>
            <person name="Symeonidi A."/>
            <person name="Balestrini R."/>
            <person name="Charron P."/>
            <person name="Duensing N."/>
            <person name="Frei-dit-Frey N."/>
            <person name="Gianinazzi-Pearson V."/>
            <person name="Gilbert B."/>
            <person name="Handa Y."/>
            <person name="Hijri M."/>
            <person name="Kaul R."/>
            <person name="Kawaguchi M."/>
            <person name="Krajinski F."/>
            <person name="Lammers P."/>
            <person name="Lapierre D."/>
            <person name="Masclaux F.G."/>
            <person name="Murat C."/>
            <person name="Morin E."/>
            <person name="Ndikumana S."/>
            <person name="Pagni M."/>
            <person name="Petitpierre D."/>
            <person name="Requena N."/>
            <person name="Rosikiewicz P."/>
            <person name="Riley R."/>
            <person name="Saito K."/>
            <person name="San Clemente H."/>
            <person name="Shapiro H."/>
            <person name="van Tuinen D."/>
            <person name="Becard G."/>
            <person name="Bonfante P."/>
            <person name="Paszkowski U."/>
            <person name="Shachar-Hill Y."/>
            <person name="Young J.P."/>
            <person name="Sanders I.R."/>
            <person name="Henrissat B."/>
            <person name="Rensing S.A."/>
            <person name="Grigoriev I.V."/>
            <person name="Corradi N."/>
            <person name="Roux C."/>
            <person name="Martin F."/>
        </authorList>
    </citation>
    <scope>NUCLEOTIDE SEQUENCE</scope>
    <source>
        <strain evidence="1">DAOM 197198</strain>
    </source>
</reference>
<gene>
    <name evidence="1" type="ORF">GLOINDRAFT_13980</name>
</gene>
<organism evidence="1">
    <name type="scientific">Rhizophagus irregularis (strain DAOM 181602 / DAOM 197198 / MUCL 43194)</name>
    <name type="common">Arbuscular mycorrhizal fungus</name>
    <name type="synonym">Glomus intraradices</name>
    <dbReference type="NCBI Taxonomy" id="747089"/>
    <lineage>
        <taxon>Eukaryota</taxon>
        <taxon>Fungi</taxon>
        <taxon>Fungi incertae sedis</taxon>
        <taxon>Mucoromycota</taxon>
        <taxon>Glomeromycotina</taxon>
        <taxon>Glomeromycetes</taxon>
        <taxon>Glomerales</taxon>
        <taxon>Glomeraceae</taxon>
        <taxon>Rhizophagus</taxon>
    </lineage>
</organism>
<sequence>MYPKRGKNLLSSSCNLQPIPNFFVFFFTSWDRRKGLGNASTKFSPVDVLCVDDGTIYAHINIGAFGGNNSQIDTIIRNFLE</sequence>
<evidence type="ECO:0000313" key="1">
    <source>
        <dbReference type="EMBL" id="ERZ95071.1"/>
    </source>
</evidence>
<accession>U9SJ31</accession>
<name>U9SJ31_RHIID</name>